<accession>A0A8J7U4M8</accession>
<dbReference type="GO" id="GO:0000298">
    <property type="term" value="F:endopolyphosphatase activity"/>
    <property type="evidence" value="ECO:0007669"/>
    <property type="project" value="TreeGrafter"/>
</dbReference>
<comment type="caution">
    <text evidence="2">The sequence shown here is derived from an EMBL/GenBank/DDBJ whole genome shotgun (WGS) entry which is preliminary data.</text>
</comment>
<dbReference type="PANTHER" id="PTHR42850:SF4">
    <property type="entry name" value="ZINC-DEPENDENT ENDOPOLYPHOSPHATASE"/>
    <property type="match status" value="1"/>
</dbReference>
<proteinExistence type="predicted"/>
<dbReference type="InterPro" id="IPR050126">
    <property type="entry name" value="Ap4A_hydrolase"/>
</dbReference>
<evidence type="ECO:0000313" key="3">
    <source>
        <dbReference type="Proteomes" id="UP000664417"/>
    </source>
</evidence>
<dbReference type="InterPro" id="IPR004843">
    <property type="entry name" value="Calcineurin-like_PHP"/>
</dbReference>
<dbReference type="EMBL" id="JAFREP010000026">
    <property type="protein sequence ID" value="MBO1321648.1"/>
    <property type="molecule type" value="Genomic_DNA"/>
</dbReference>
<keyword evidence="3" id="KW-1185">Reference proteome</keyword>
<gene>
    <name evidence="2" type="ORF">J3U88_24430</name>
</gene>
<evidence type="ECO:0000259" key="1">
    <source>
        <dbReference type="Pfam" id="PF00149"/>
    </source>
</evidence>
<dbReference type="Proteomes" id="UP000664417">
    <property type="component" value="Unassembled WGS sequence"/>
</dbReference>
<feature type="domain" description="Calcineurin-like phosphoesterase" evidence="1">
    <location>
        <begin position="6"/>
        <end position="171"/>
    </location>
</feature>
<dbReference type="GO" id="GO:0005737">
    <property type="term" value="C:cytoplasm"/>
    <property type="evidence" value="ECO:0007669"/>
    <property type="project" value="TreeGrafter"/>
</dbReference>
<dbReference type="SUPFAM" id="SSF56300">
    <property type="entry name" value="Metallo-dependent phosphatases"/>
    <property type="match status" value="1"/>
</dbReference>
<dbReference type="PANTHER" id="PTHR42850">
    <property type="entry name" value="METALLOPHOSPHOESTERASE"/>
    <property type="match status" value="1"/>
</dbReference>
<name>A0A8J7U4M8_9BACT</name>
<dbReference type="Pfam" id="PF00149">
    <property type="entry name" value="Metallophos"/>
    <property type="match status" value="1"/>
</dbReference>
<evidence type="ECO:0000313" key="2">
    <source>
        <dbReference type="EMBL" id="MBO1321648.1"/>
    </source>
</evidence>
<reference evidence="2" key="1">
    <citation type="submission" date="2021-03" db="EMBL/GenBank/DDBJ databases">
        <authorList>
            <person name="Wang G."/>
        </authorList>
    </citation>
    <scope>NUCLEOTIDE SEQUENCE</scope>
    <source>
        <strain evidence="2">KCTC 12899</strain>
    </source>
</reference>
<dbReference type="RefSeq" id="WP_207861621.1">
    <property type="nucleotide sequence ID" value="NZ_JAFREP010000026.1"/>
</dbReference>
<dbReference type="Gene3D" id="3.60.21.10">
    <property type="match status" value="1"/>
</dbReference>
<dbReference type="GO" id="GO:0006798">
    <property type="term" value="P:polyphosphate catabolic process"/>
    <property type="evidence" value="ECO:0007669"/>
    <property type="project" value="TreeGrafter"/>
</dbReference>
<dbReference type="AlphaFoldDB" id="A0A8J7U4M8"/>
<sequence length="220" mass="25161">MQKDWLIVGDVHGCRAELDALLAKAEFRPEQTELIFVGDLINKGPDSEGVLERAVAYNARMVLGNHETNFLEQARAGTFRPGSMSRVAEQMGPRLGKWVDYLERQPFWLIRPQLLVVHAGLHPSLALEDTPPRILTRIRTWGENGLFMDREQDPPWYHFYQGDATVVYGHWARAGLVMRERTIGLDSGCVYGFQLSALRWPQRELIQVNAFETYVQVPLD</sequence>
<dbReference type="GO" id="GO:0016791">
    <property type="term" value="F:phosphatase activity"/>
    <property type="evidence" value="ECO:0007669"/>
    <property type="project" value="TreeGrafter"/>
</dbReference>
<protein>
    <submittedName>
        <fullName evidence="2">Metallophosphoesterase</fullName>
    </submittedName>
</protein>
<organism evidence="2 3">
    <name type="scientific">Acanthopleuribacter pedis</name>
    <dbReference type="NCBI Taxonomy" id="442870"/>
    <lineage>
        <taxon>Bacteria</taxon>
        <taxon>Pseudomonadati</taxon>
        <taxon>Acidobacteriota</taxon>
        <taxon>Holophagae</taxon>
        <taxon>Acanthopleuribacterales</taxon>
        <taxon>Acanthopleuribacteraceae</taxon>
        <taxon>Acanthopleuribacter</taxon>
    </lineage>
</organism>
<dbReference type="InterPro" id="IPR029052">
    <property type="entry name" value="Metallo-depent_PP-like"/>
</dbReference>